<dbReference type="InterPro" id="IPR036397">
    <property type="entry name" value="RNaseH_sf"/>
</dbReference>
<dbReference type="Pfam" id="PF13456">
    <property type="entry name" value="RVT_3"/>
    <property type="match status" value="1"/>
</dbReference>
<dbReference type="InterPro" id="IPR012337">
    <property type="entry name" value="RNaseH-like_sf"/>
</dbReference>
<dbReference type="EMBL" id="CP136893">
    <property type="protein sequence ID" value="WOL05684.1"/>
    <property type="molecule type" value="Genomic_DNA"/>
</dbReference>
<evidence type="ECO:0000256" key="1">
    <source>
        <dbReference type="SAM" id="MobiDB-lite"/>
    </source>
</evidence>
<proteinExistence type="predicted"/>
<name>A0AAQ3QCD5_9LILI</name>
<accession>A0AAQ3QCD5</accession>
<evidence type="ECO:0000259" key="2">
    <source>
        <dbReference type="Pfam" id="PF13456"/>
    </source>
</evidence>
<dbReference type="Gene3D" id="3.30.420.10">
    <property type="entry name" value="Ribonuclease H-like superfamily/Ribonuclease H"/>
    <property type="match status" value="1"/>
</dbReference>
<reference evidence="3 4" key="1">
    <citation type="submission" date="2023-10" db="EMBL/GenBank/DDBJ databases">
        <title>Chromosome-scale genome assembly provides insights into flower coloration mechanisms of Canna indica.</title>
        <authorList>
            <person name="Li C."/>
        </authorList>
    </citation>
    <scope>NUCLEOTIDE SEQUENCE [LARGE SCALE GENOMIC DNA]</scope>
    <source>
        <tissue evidence="3">Flower</tissue>
    </source>
</reference>
<dbReference type="GO" id="GO:0004523">
    <property type="term" value="F:RNA-DNA hybrid ribonuclease activity"/>
    <property type="evidence" value="ECO:0007669"/>
    <property type="project" value="InterPro"/>
</dbReference>
<dbReference type="SUPFAM" id="SSF53098">
    <property type="entry name" value="Ribonuclease H-like"/>
    <property type="match status" value="1"/>
</dbReference>
<sequence>MVYCFDCKHLLVIWFARNELLFQARQPTRPSLVIQILAFSHNYYEQMLPEGNIICNPQLIKWVPPSQGTLKINCDASFLNFAGGIIFILRDGEGCCLTVASTFLEGNSVLTLEAYDVRDALKFAIVQDLPHFVIESDSRTLINVLNKTTDVPWSISTLVADILYLSTNCNLIDFSFYFREANKAVHWAANRARLCKDERIWSSIRPPELERILVTPKRPTPKQSCFLSPRSDRAKAFLRGREAHIPAAQAVRAEFTLPVHGHRATKEEVGLVFLLELEERHQRAGNPRLSSKQRRKSQSTLSKALAKSSFTRRTLSFLDLHKWMISCATMKLSRESAFAFKEGTLRVVYKLCHERFQLRSHDFRENFNDT</sequence>
<dbReference type="InterPro" id="IPR044730">
    <property type="entry name" value="RNase_H-like_dom_plant"/>
</dbReference>
<dbReference type="GO" id="GO:0003676">
    <property type="term" value="F:nucleic acid binding"/>
    <property type="evidence" value="ECO:0007669"/>
    <property type="project" value="InterPro"/>
</dbReference>
<keyword evidence="4" id="KW-1185">Reference proteome</keyword>
<protein>
    <recommendedName>
        <fullName evidence="2">RNase H type-1 domain-containing protein</fullName>
    </recommendedName>
</protein>
<dbReference type="Proteomes" id="UP001327560">
    <property type="component" value="Chromosome 4"/>
</dbReference>
<evidence type="ECO:0000313" key="4">
    <source>
        <dbReference type="Proteomes" id="UP001327560"/>
    </source>
</evidence>
<dbReference type="AlphaFoldDB" id="A0AAQ3QCD5"/>
<gene>
    <name evidence="3" type="ORF">Cni_G14413</name>
</gene>
<feature type="domain" description="RNase H type-1" evidence="2">
    <location>
        <begin position="73"/>
        <end position="192"/>
    </location>
</feature>
<dbReference type="PANTHER" id="PTHR47074:SF11">
    <property type="entry name" value="REVERSE TRANSCRIPTASE-LIKE PROTEIN"/>
    <property type="match status" value="1"/>
</dbReference>
<dbReference type="PANTHER" id="PTHR47074">
    <property type="entry name" value="BNAC02G40300D PROTEIN"/>
    <property type="match status" value="1"/>
</dbReference>
<dbReference type="CDD" id="cd06222">
    <property type="entry name" value="RNase_H_like"/>
    <property type="match status" value="1"/>
</dbReference>
<feature type="region of interest" description="Disordered" evidence="1">
    <location>
        <begin position="284"/>
        <end position="303"/>
    </location>
</feature>
<organism evidence="3 4">
    <name type="scientific">Canna indica</name>
    <name type="common">Indian-shot</name>
    <dbReference type="NCBI Taxonomy" id="4628"/>
    <lineage>
        <taxon>Eukaryota</taxon>
        <taxon>Viridiplantae</taxon>
        <taxon>Streptophyta</taxon>
        <taxon>Embryophyta</taxon>
        <taxon>Tracheophyta</taxon>
        <taxon>Spermatophyta</taxon>
        <taxon>Magnoliopsida</taxon>
        <taxon>Liliopsida</taxon>
        <taxon>Zingiberales</taxon>
        <taxon>Cannaceae</taxon>
        <taxon>Canna</taxon>
    </lineage>
</organism>
<dbReference type="InterPro" id="IPR052929">
    <property type="entry name" value="RNase_H-like_EbsB-rel"/>
</dbReference>
<dbReference type="InterPro" id="IPR002156">
    <property type="entry name" value="RNaseH_domain"/>
</dbReference>
<evidence type="ECO:0000313" key="3">
    <source>
        <dbReference type="EMBL" id="WOL05684.1"/>
    </source>
</evidence>